<dbReference type="Pfam" id="PF20415">
    <property type="entry name" value="DUF6699"/>
    <property type="match status" value="1"/>
</dbReference>
<gene>
    <name evidence="3" type="ORF">Agabi119p4_8231</name>
</gene>
<feature type="domain" description="DUF6699" evidence="2">
    <location>
        <begin position="175"/>
        <end position="322"/>
    </location>
</feature>
<dbReference type="AlphaFoldDB" id="A0A8H7EYT6"/>
<feature type="region of interest" description="Disordered" evidence="1">
    <location>
        <begin position="83"/>
        <end position="165"/>
    </location>
</feature>
<dbReference type="EMBL" id="JABXXO010000011">
    <property type="protein sequence ID" value="KAF7763694.1"/>
    <property type="molecule type" value="Genomic_DNA"/>
</dbReference>
<dbReference type="Proteomes" id="UP000629468">
    <property type="component" value="Unassembled WGS sequence"/>
</dbReference>
<dbReference type="InterPro" id="IPR046522">
    <property type="entry name" value="DUF6699"/>
</dbReference>
<accession>A0A8H7EYT6</accession>
<name>A0A8H7EYT6_AGABI</name>
<evidence type="ECO:0000313" key="4">
    <source>
        <dbReference type="Proteomes" id="UP000629468"/>
    </source>
</evidence>
<proteinExistence type="predicted"/>
<evidence type="ECO:0000259" key="2">
    <source>
        <dbReference type="Pfam" id="PF20415"/>
    </source>
</evidence>
<protein>
    <recommendedName>
        <fullName evidence="2">DUF6699 domain-containing protein</fullName>
    </recommendedName>
</protein>
<evidence type="ECO:0000256" key="1">
    <source>
        <dbReference type="SAM" id="MobiDB-lite"/>
    </source>
</evidence>
<evidence type="ECO:0000313" key="3">
    <source>
        <dbReference type="EMBL" id="KAF7763694.1"/>
    </source>
</evidence>
<organism evidence="3 4">
    <name type="scientific">Agaricus bisporus var. burnettii</name>
    <dbReference type="NCBI Taxonomy" id="192524"/>
    <lineage>
        <taxon>Eukaryota</taxon>
        <taxon>Fungi</taxon>
        <taxon>Dikarya</taxon>
        <taxon>Basidiomycota</taxon>
        <taxon>Agaricomycotina</taxon>
        <taxon>Agaricomycetes</taxon>
        <taxon>Agaricomycetidae</taxon>
        <taxon>Agaricales</taxon>
        <taxon>Agaricineae</taxon>
        <taxon>Agaricaceae</taxon>
        <taxon>Agaricus</taxon>
    </lineage>
</organism>
<feature type="compositionally biased region" description="Basic residues" evidence="1">
    <location>
        <begin position="108"/>
        <end position="123"/>
    </location>
</feature>
<reference evidence="3 4" key="1">
    <citation type="journal article" name="Sci. Rep.">
        <title>Telomere-to-telomere assembled and centromere annotated genomes of the two main subspecies of the button mushroom Agaricus bisporus reveal especially polymorphic chromosome ends.</title>
        <authorList>
            <person name="Sonnenberg A.S.M."/>
            <person name="Sedaghat-Telgerd N."/>
            <person name="Lavrijssen B."/>
            <person name="Ohm R.A."/>
            <person name="Hendrickx P.M."/>
            <person name="Scholtmeijer K."/>
            <person name="Baars J.J.P."/>
            <person name="van Peer A."/>
        </authorList>
    </citation>
    <scope>NUCLEOTIDE SEQUENCE [LARGE SCALE GENOMIC DNA]</scope>
    <source>
        <strain evidence="3 4">H119_p4</strain>
    </source>
</reference>
<feature type="compositionally biased region" description="Low complexity" evidence="1">
    <location>
        <begin position="129"/>
        <end position="151"/>
    </location>
</feature>
<sequence length="332" mass="36761">MISLATFVIYCHSAGGLQQAQANISLVRSAEVVICRGPFRLPISISNCHGIPLQQGTKSQPSTYPTSIARSTALPYEYAADAPPPWAPPPTSPTYGGQYSYAPPSPSGHHHHHHTRPRSRSHSHSQGQYEYSPSSYYTNPNPSFPNPTATNYAPNSQPYHVHPLLDGKHQTSSITFNLSSPTYSPTISVGPGNWSRIPDHELRHPATWPPVHRLRIICDFLPQWPIDIELDPSYFGGGFPQAGANIPPIQVGDVLWKIWESMRTAITQLDWASLPPGNQDAVSKAFAKRYRPYGNIEREKGVMRIDYTLGKVWFKGLTRVGDGVDVLKMHVA</sequence>
<feature type="compositionally biased region" description="Pro residues" evidence="1">
    <location>
        <begin position="83"/>
        <end position="92"/>
    </location>
</feature>
<comment type="caution">
    <text evidence="3">The sequence shown here is derived from an EMBL/GenBank/DDBJ whole genome shotgun (WGS) entry which is preliminary data.</text>
</comment>